<proteinExistence type="predicted"/>
<evidence type="ECO:0000313" key="3">
    <source>
        <dbReference type="Proteomes" id="UP000199361"/>
    </source>
</evidence>
<dbReference type="AlphaFoldDB" id="A0A1I0CR76"/>
<dbReference type="STRING" id="568860.SAMN05421811_102417"/>
<dbReference type="RefSeq" id="WP_091078086.1">
    <property type="nucleotide sequence ID" value="NZ_FOHX01000002.1"/>
</dbReference>
<evidence type="ECO:0008006" key="4">
    <source>
        <dbReference type="Google" id="ProtNLM"/>
    </source>
</evidence>
<sequence length="80" mass="8548">MAGQANSRDVVQRPDGTWAVTRPGSERALHTAATQAEAVERARELLHRDGGGELRVHGTDGKVRDQRTIAPGNDPTPPKG</sequence>
<dbReference type="InterPro" id="IPR018691">
    <property type="entry name" value="DUF2188"/>
</dbReference>
<evidence type="ECO:0000313" key="2">
    <source>
        <dbReference type="EMBL" id="SET22032.1"/>
    </source>
</evidence>
<dbReference type="Proteomes" id="UP000199361">
    <property type="component" value="Unassembled WGS sequence"/>
</dbReference>
<dbReference type="EMBL" id="FOHX01000002">
    <property type="protein sequence ID" value="SET22032.1"/>
    <property type="molecule type" value="Genomic_DNA"/>
</dbReference>
<protein>
    <recommendedName>
        <fullName evidence="4">DUF2188 domain-containing protein</fullName>
    </recommendedName>
</protein>
<name>A0A1I0CR76_9ACTN</name>
<accession>A0A1I0CR76</accession>
<dbReference type="Pfam" id="PF09954">
    <property type="entry name" value="DUF2188"/>
    <property type="match status" value="1"/>
</dbReference>
<keyword evidence="3" id="KW-1185">Reference proteome</keyword>
<feature type="region of interest" description="Disordered" evidence="1">
    <location>
        <begin position="47"/>
        <end position="80"/>
    </location>
</feature>
<evidence type="ECO:0000256" key="1">
    <source>
        <dbReference type="SAM" id="MobiDB-lite"/>
    </source>
</evidence>
<organism evidence="2 3">
    <name type="scientific">Nonomuraea wenchangensis</name>
    <dbReference type="NCBI Taxonomy" id="568860"/>
    <lineage>
        <taxon>Bacteria</taxon>
        <taxon>Bacillati</taxon>
        <taxon>Actinomycetota</taxon>
        <taxon>Actinomycetes</taxon>
        <taxon>Streptosporangiales</taxon>
        <taxon>Streptosporangiaceae</taxon>
        <taxon>Nonomuraea</taxon>
    </lineage>
</organism>
<feature type="compositionally biased region" description="Basic and acidic residues" evidence="1">
    <location>
        <begin position="47"/>
        <end position="67"/>
    </location>
</feature>
<reference evidence="2 3" key="1">
    <citation type="submission" date="2016-10" db="EMBL/GenBank/DDBJ databases">
        <authorList>
            <person name="de Groot N.N."/>
        </authorList>
    </citation>
    <scope>NUCLEOTIDE SEQUENCE [LARGE SCALE GENOMIC DNA]</scope>
    <source>
        <strain evidence="2 3">CGMCC 4.5598</strain>
    </source>
</reference>
<dbReference type="OrthoDB" id="3233612at2"/>
<gene>
    <name evidence="2" type="ORF">SAMN05421811_102417</name>
</gene>
<feature type="region of interest" description="Disordered" evidence="1">
    <location>
        <begin position="1"/>
        <end position="21"/>
    </location>
</feature>